<comment type="caution">
    <text evidence="2">The sequence shown here is derived from an EMBL/GenBank/DDBJ whole genome shotgun (WGS) entry which is preliminary data.</text>
</comment>
<name>A0A852XAV3_9MICO</name>
<evidence type="ECO:0000313" key="3">
    <source>
        <dbReference type="Proteomes" id="UP000592181"/>
    </source>
</evidence>
<evidence type="ECO:0000313" key="2">
    <source>
        <dbReference type="EMBL" id="NYG37514.1"/>
    </source>
</evidence>
<reference evidence="2 3" key="1">
    <citation type="submission" date="2020-07" db="EMBL/GenBank/DDBJ databases">
        <title>Sequencing the genomes of 1000 actinobacteria strains.</title>
        <authorList>
            <person name="Klenk H.-P."/>
        </authorList>
    </citation>
    <scope>NUCLEOTIDE SEQUENCE [LARGE SCALE GENOMIC DNA]</scope>
    <source>
        <strain evidence="2 3">DSM 24723</strain>
    </source>
</reference>
<keyword evidence="3" id="KW-1185">Reference proteome</keyword>
<keyword evidence="1" id="KW-1133">Transmembrane helix</keyword>
<proteinExistence type="predicted"/>
<dbReference type="EMBL" id="JACBZX010000001">
    <property type="protein sequence ID" value="NYG37514.1"/>
    <property type="molecule type" value="Genomic_DNA"/>
</dbReference>
<dbReference type="Proteomes" id="UP000592181">
    <property type="component" value="Unassembled WGS sequence"/>
</dbReference>
<feature type="transmembrane region" description="Helical" evidence="1">
    <location>
        <begin position="12"/>
        <end position="30"/>
    </location>
</feature>
<keyword evidence="1" id="KW-0472">Membrane</keyword>
<dbReference type="AlphaFoldDB" id="A0A852XAV3"/>
<dbReference type="RefSeq" id="WP_179462870.1">
    <property type="nucleotide sequence ID" value="NZ_JACBZX010000001.1"/>
</dbReference>
<organism evidence="2 3">
    <name type="scientific">Janibacter alkaliphilus</name>
    <dbReference type="NCBI Taxonomy" id="1069963"/>
    <lineage>
        <taxon>Bacteria</taxon>
        <taxon>Bacillati</taxon>
        <taxon>Actinomycetota</taxon>
        <taxon>Actinomycetes</taxon>
        <taxon>Micrococcales</taxon>
        <taxon>Intrasporangiaceae</taxon>
        <taxon>Janibacter</taxon>
    </lineage>
</organism>
<protein>
    <submittedName>
        <fullName evidence="2">Uncharacterized protein</fullName>
    </submittedName>
</protein>
<gene>
    <name evidence="2" type="ORF">BJY28_001983</name>
</gene>
<keyword evidence="1" id="KW-0812">Transmembrane</keyword>
<evidence type="ECO:0000256" key="1">
    <source>
        <dbReference type="SAM" id="Phobius"/>
    </source>
</evidence>
<accession>A0A852XAV3</accession>
<sequence length="400" mass="42706">MAASRLRRVGRGLRLVVVLILVAVAARILWCGYGPHDPDVGAQVRFLDAAVDDGAGESMQQLFPEGEYFLLVLSGLAAPADDELTEPQQVTVMTERLERIGQSEVSAPFAGSAGTEHGAFYHGWTLLLEVERARLSGEQPHRQRVREQAERLADALAEAPSGYLESYAGQTWPVDNVVAAAALARADELLGLPEVGRTVAAWPERVAATRDPGTGLLPHQVDGQGQTLDGPRATSQSLIQLFWPEIDPDTAPEQWQRFVDTFVDRRAGLVGVREHPKGVDRGGDVDSGPLVLGVSLSATVVTLGAARAHGDLDLAEDLSREGELLGLPLQLAGQRRYAGGVLPVGDAFLAWARTVPAAEPEVDSGAPAPSWWAWALLPLGLAAVIQVAPRVSRRGTVRSP</sequence>